<proteinExistence type="predicted"/>
<feature type="transmembrane region" description="Helical" evidence="1">
    <location>
        <begin position="38"/>
        <end position="56"/>
    </location>
</feature>
<feature type="non-terminal residue" evidence="2">
    <location>
        <position position="166"/>
    </location>
</feature>
<dbReference type="EMBL" id="UINC01102498">
    <property type="protein sequence ID" value="SVC64173.1"/>
    <property type="molecule type" value="Genomic_DNA"/>
</dbReference>
<gene>
    <name evidence="2" type="ORF">METZ01_LOCUS317027</name>
</gene>
<accession>A0A382NSK0</accession>
<dbReference type="AlphaFoldDB" id="A0A382NSK0"/>
<evidence type="ECO:0000313" key="2">
    <source>
        <dbReference type="EMBL" id="SVC64173.1"/>
    </source>
</evidence>
<organism evidence="2">
    <name type="scientific">marine metagenome</name>
    <dbReference type="NCBI Taxonomy" id="408172"/>
    <lineage>
        <taxon>unclassified sequences</taxon>
        <taxon>metagenomes</taxon>
        <taxon>ecological metagenomes</taxon>
    </lineage>
</organism>
<evidence type="ECO:0000256" key="1">
    <source>
        <dbReference type="SAM" id="Phobius"/>
    </source>
</evidence>
<sequence>MVSIEISPALPWWGFAVLSFCGITLVAYGMVIRVPRVWLRALFLAVGVVALLNPSVTREERDFLPDVVAILVDESGSQSVTNRFVKVRETTKILKEQLLDEKDLDIRFEVIGDLVSKDGTYISDSLIDVFSDVPFERISGAFIITDGQIHDIPTDFSAISYPLHFL</sequence>
<keyword evidence="1" id="KW-1133">Transmembrane helix</keyword>
<keyword evidence="1" id="KW-0472">Membrane</keyword>
<protein>
    <submittedName>
        <fullName evidence="2">Uncharacterized protein</fullName>
    </submittedName>
</protein>
<name>A0A382NSK0_9ZZZZ</name>
<keyword evidence="1" id="KW-0812">Transmembrane</keyword>
<reference evidence="2" key="1">
    <citation type="submission" date="2018-05" db="EMBL/GenBank/DDBJ databases">
        <authorList>
            <person name="Lanie J.A."/>
            <person name="Ng W.-L."/>
            <person name="Kazmierczak K.M."/>
            <person name="Andrzejewski T.M."/>
            <person name="Davidsen T.M."/>
            <person name="Wayne K.J."/>
            <person name="Tettelin H."/>
            <person name="Glass J.I."/>
            <person name="Rusch D."/>
            <person name="Podicherti R."/>
            <person name="Tsui H.-C.T."/>
            <person name="Winkler M.E."/>
        </authorList>
    </citation>
    <scope>NUCLEOTIDE SEQUENCE</scope>
</reference>
<feature type="transmembrane region" description="Helical" evidence="1">
    <location>
        <begin position="12"/>
        <end position="31"/>
    </location>
</feature>